<dbReference type="Proteomes" id="UP000741013">
    <property type="component" value="Unassembled WGS sequence"/>
</dbReference>
<proteinExistence type="predicted"/>
<name>A0ABS4Q4S0_9PSEU</name>
<dbReference type="EMBL" id="JAGGMS010000001">
    <property type="protein sequence ID" value="MBP2186679.1"/>
    <property type="molecule type" value="Genomic_DNA"/>
</dbReference>
<comment type="caution">
    <text evidence="1">The sequence shown here is derived from an EMBL/GenBank/DDBJ whole genome shotgun (WGS) entry which is preliminary data.</text>
</comment>
<sequence length="161" mass="17611">MTLPNHEVHGTREVPPELKALGSLPDAHYADLFTLETDVVATPEDWARAMLGDVPSAGETLIWRGFLGLRLHHGASPDTVAGWRITGRGEVWIRLETASWFLSANLVVKASGGQVSLLTLLRYDRPIGHLVWPPLSAVHRRLAPGLLHGGQRRRAAQVARG</sequence>
<accession>A0ABS4Q4S0</accession>
<keyword evidence="2" id="KW-1185">Reference proteome</keyword>
<gene>
    <name evidence="1" type="ORF">JOM49_008205</name>
</gene>
<reference evidence="1 2" key="1">
    <citation type="submission" date="2021-03" db="EMBL/GenBank/DDBJ databases">
        <title>Sequencing the genomes of 1000 actinobacteria strains.</title>
        <authorList>
            <person name="Klenk H.-P."/>
        </authorList>
    </citation>
    <scope>NUCLEOTIDE SEQUENCE [LARGE SCALE GENOMIC DNA]</scope>
    <source>
        <strain evidence="1 2">DSM 45510</strain>
    </source>
</reference>
<protein>
    <recommendedName>
        <fullName evidence="3">DUF2867 domain-containing protein</fullName>
    </recommendedName>
</protein>
<evidence type="ECO:0008006" key="3">
    <source>
        <dbReference type="Google" id="ProtNLM"/>
    </source>
</evidence>
<evidence type="ECO:0000313" key="1">
    <source>
        <dbReference type="EMBL" id="MBP2186679.1"/>
    </source>
</evidence>
<dbReference type="RefSeq" id="WP_209669920.1">
    <property type="nucleotide sequence ID" value="NZ_JAGGMS010000001.1"/>
</dbReference>
<organism evidence="1 2">
    <name type="scientific">Amycolatopsis magusensis</name>
    <dbReference type="NCBI Taxonomy" id="882444"/>
    <lineage>
        <taxon>Bacteria</taxon>
        <taxon>Bacillati</taxon>
        <taxon>Actinomycetota</taxon>
        <taxon>Actinomycetes</taxon>
        <taxon>Pseudonocardiales</taxon>
        <taxon>Pseudonocardiaceae</taxon>
        <taxon>Amycolatopsis</taxon>
    </lineage>
</organism>
<evidence type="ECO:0000313" key="2">
    <source>
        <dbReference type="Proteomes" id="UP000741013"/>
    </source>
</evidence>